<comment type="similarity">
    <text evidence="2">Belongs to the pseudouridine synthase TruB family. Type 1 subfamily.</text>
</comment>
<dbReference type="GO" id="GO:0160148">
    <property type="term" value="F:tRNA pseudouridine(55) synthase activity"/>
    <property type="evidence" value="ECO:0007669"/>
    <property type="project" value="UniProtKB-EC"/>
</dbReference>
<dbReference type="GO" id="GO:1990481">
    <property type="term" value="P:mRNA pseudouridine synthesis"/>
    <property type="evidence" value="ECO:0007669"/>
    <property type="project" value="TreeGrafter"/>
</dbReference>
<dbReference type="InterPro" id="IPR014780">
    <property type="entry name" value="tRNA_psdUridine_synth_TruB"/>
</dbReference>
<keyword evidence="4" id="KW-0819">tRNA processing</keyword>
<evidence type="ECO:0000256" key="1">
    <source>
        <dbReference type="ARBA" id="ARBA00000385"/>
    </source>
</evidence>
<dbReference type="EMBL" id="CADCUV010000093">
    <property type="protein sequence ID" value="CAA9416122.1"/>
    <property type="molecule type" value="Genomic_DNA"/>
</dbReference>
<dbReference type="Pfam" id="PF01509">
    <property type="entry name" value="TruB_N"/>
    <property type="match status" value="1"/>
</dbReference>
<dbReference type="AlphaFoldDB" id="A0A6J4PJR0"/>
<dbReference type="EC" id="5.4.99.25" evidence="3"/>
<comment type="catalytic activity">
    <reaction evidence="1">
        <text>uridine(55) in tRNA = pseudouridine(55) in tRNA</text>
        <dbReference type="Rhea" id="RHEA:42532"/>
        <dbReference type="Rhea" id="RHEA-COMP:10101"/>
        <dbReference type="Rhea" id="RHEA-COMP:10102"/>
        <dbReference type="ChEBI" id="CHEBI:65314"/>
        <dbReference type="ChEBI" id="CHEBI:65315"/>
        <dbReference type="EC" id="5.4.99.25"/>
    </reaction>
</comment>
<dbReference type="SUPFAM" id="SSF55120">
    <property type="entry name" value="Pseudouridine synthase"/>
    <property type="match status" value="1"/>
</dbReference>
<sequence length="239" mass="25672">MIGRATRLARYVTPMDKSYTATARLGFVSDTLDAEGEPVPVEGPVPDADTIRAKLPDFTGHILQVPPMTSALKVDGRRLYDLHRQGVEVQREPRPVDIHAFDLLSTDPEAGTATFEISCSSGTYVRSLISDLAHSLGSGAYLTALRRTRVGDLLLGDASSPEELDETSLNNRIIRPEAVLGGLPAVEVGVDGRVAVCNGRKMRPFGVDGSYRVVAGEELLAVYRDEGAEARAEVVLCAP</sequence>
<proteinExistence type="inferred from homology"/>
<dbReference type="Gene3D" id="3.30.2350.10">
    <property type="entry name" value="Pseudouridine synthase"/>
    <property type="match status" value="1"/>
</dbReference>
<dbReference type="InterPro" id="IPR020103">
    <property type="entry name" value="PsdUridine_synth_cat_dom_sf"/>
</dbReference>
<evidence type="ECO:0000256" key="2">
    <source>
        <dbReference type="ARBA" id="ARBA00005642"/>
    </source>
</evidence>
<dbReference type="NCBIfam" id="TIGR00431">
    <property type="entry name" value="TruB"/>
    <property type="match status" value="1"/>
</dbReference>
<evidence type="ECO:0000256" key="4">
    <source>
        <dbReference type="ARBA" id="ARBA00022694"/>
    </source>
</evidence>
<gene>
    <name evidence="7" type="ORF">AVDCRST_MAG22-2224</name>
</gene>
<evidence type="ECO:0000256" key="3">
    <source>
        <dbReference type="ARBA" id="ARBA00012787"/>
    </source>
</evidence>
<reference evidence="7" key="1">
    <citation type="submission" date="2020-02" db="EMBL/GenBank/DDBJ databases">
        <authorList>
            <person name="Meier V. D."/>
        </authorList>
    </citation>
    <scope>NUCLEOTIDE SEQUENCE</scope>
    <source>
        <strain evidence="7">AVDCRST_MAG22</strain>
    </source>
</reference>
<evidence type="ECO:0000313" key="7">
    <source>
        <dbReference type="EMBL" id="CAA9416122.1"/>
    </source>
</evidence>
<feature type="domain" description="Pseudouridine synthase II N-terminal" evidence="6">
    <location>
        <begin position="2"/>
        <end position="125"/>
    </location>
</feature>
<evidence type="ECO:0000259" key="6">
    <source>
        <dbReference type="Pfam" id="PF01509"/>
    </source>
</evidence>
<dbReference type="InterPro" id="IPR002501">
    <property type="entry name" value="PsdUridine_synth_N"/>
</dbReference>
<dbReference type="GO" id="GO:0006400">
    <property type="term" value="P:tRNA modification"/>
    <property type="evidence" value="ECO:0007669"/>
    <property type="project" value="TreeGrafter"/>
</dbReference>
<protein>
    <recommendedName>
        <fullName evidence="3">tRNA pseudouridine(55) synthase</fullName>
        <ecNumber evidence="3">5.4.99.25</ecNumber>
    </recommendedName>
</protein>
<keyword evidence="5 7" id="KW-0413">Isomerase</keyword>
<dbReference type="GO" id="GO:0003723">
    <property type="term" value="F:RNA binding"/>
    <property type="evidence" value="ECO:0007669"/>
    <property type="project" value="InterPro"/>
</dbReference>
<organism evidence="7">
    <name type="scientific">uncultured Rubrobacteraceae bacterium</name>
    <dbReference type="NCBI Taxonomy" id="349277"/>
    <lineage>
        <taxon>Bacteria</taxon>
        <taxon>Bacillati</taxon>
        <taxon>Actinomycetota</taxon>
        <taxon>Rubrobacteria</taxon>
        <taxon>Rubrobacterales</taxon>
        <taxon>Rubrobacteraceae</taxon>
        <taxon>environmental samples</taxon>
    </lineage>
</organism>
<dbReference type="PANTHER" id="PTHR13767">
    <property type="entry name" value="TRNA-PSEUDOURIDINE SYNTHASE"/>
    <property type="match status" value="1"/>
</dbReference>
<name>A0A6J4PJR0_9ACTN</name>
<dbReference type="PANTHER" id="PTHR13767:SF2">
    <property type="entry name" value="PSEUDOURIDYLATE SYNTHASE TRUB1"/>
    <property type="match status" value="1"/>
</dbReference>
<evidence type="ECO:0000256" key="5">
    <source>
        <dbReference type="ARBA" id="ARBA00023235"/>
    </source>
</evidence>
<accession>A0A6J4PJR0</accession>